<accession>A0A7I8W504</accession>
<feature type="compositionally biased region" description="Acidic residues" evidence="1">
    <location>
        <begin position="45"/>
        <end position="62"/>
    </location>
</feature>
<organism evidence="2 3">
    <name type="scientific">Dimorphilus gyrociliatus</name>
    <dbReference type="NCBI Taxonomy" id="2664684"/>
    <lineage>
        <taxon>Eukaryota</taxon>
        <taxon>Metazoa</taxon>
        <taxon>Spiralia</taxon>
        <taxon>Lophotrochozoa</taxon>
        <taxon>Annelida</taxon>
        <taxon>Polychaeta</taxon>
        <taxon>Polychaeta incertae sedis</taxon>
        <taxon>Dinophilidae</taxon>
        <taxon>Dimorphilus</taxon>
    </lineage>
</organism>
<evidence type="ECO:0000313" key="2">
    <source>
        <dbReference type="EMBL" id="CAD5123636.1"/>
    </source>
</evidence>
<evidence type="ECO:0000256" key="1">
    <source>
        <dbReference type="SAM" id="MobiDB-lite"/>
    </source>
</evidence>
<comment type="caution">
    <text evidence="2">The sequence shown here is derived from an EMBL/GenBank/DDBJ whole genome shotgun (WGS) entry which is preliminary data.</text>
</comment>
<dbReference type="OrthoDB" id="6118651at2759"/>
<sequence length="484" mass="56063">MSNRQSPVQEEEVTEESGVVENHTAEEEVTETQENTEEETKQAENDEEQVENEEDEDFEITVDESQSMFTIIECLTKEYEALKNTIESKNGEEIAEDSAEVKRKVKRLKRELKKAIAYQSKLSENQNFVDDINGTLQNLIAKVKTDNSQAEETTVEETEVAVKKAKSTKRLAEVAEELAQVQQLAAEYEQKVIDMEEKLTKVKNEAEKAENTVENSKTDDNNEEDEEKQRLEEEEREKREEEEKRQKEEEERRLEEERKRLEEKKKEEEERRKKLDPVSWPMFKIEGDDKIINSGLVCMIRAQDGAYSDGQIKGEMFPEASRKYPLSCDEEIVSNVIRVYCDGDEPVKFSKPIAIAIPLSLPRALPAREFVIKVLNTSPYKDLLTRDIIYPEYKEIRFADALFDEVRDLTLCVVSRFKKEKETFNNKGGKLVSTIDSRVSLTIPKRSLRLATELSLQLKGLNDFRHYQIDSTNKRSSINTLLTY</sequence>
<name>A0A7I8W504_9ANNE</name>
<dbReference type="Proteomes" id="UP000549394">
    <property type="component" value="Unassembled WGS sequence"/>
</dbReference>
<feature type="compositionally biased region" description="Basic and acidic residues" evidence="1">
    <location>
        <begin position="203"/>
        <end position="220"/>
    </location>
</feature>
<feature type="compositionally biased region" description="Acidic residues" evidence="1">
    <location>
        <begin position="27"/>
        <end position="37"/>
    </location>
</feature>
<feature type="region of interest" description="Disordered" evidence="1">
    <location>
        <begin position="203"/>
        <end position="273"/>
    </location>
</feature>
<protein>
    <submittedName>
        <fullName evidence="2">DgyrCDS11965</fullName>
    </submittedName>
</protein>
<feature type="region of interest" description="Disordered" evidence="1">
    <location>
        <begin position="1"/>
        <end position="64"/>
    </location>
</feature>
<feature type="compositionally biased region" description="Basic and acidic residues" evidence="1">
    <location>
        <begin position="227"/>
        <end position="273"/>
    </location>
</feature>
<reference evidence="2 3" key="1">
    <citation type="submission" date="2020-08" db="EMBL/GenBank/DDBJ databases">
        <authorList>
            <person name="Hejnol A."/>
        </authorList>
    </citation>
    <scope>NUCLEOTIDE SEQUENCE [LARGE SCALE GENOMIC DNA]</scope>
</reference>
<dbReference type="EMBL" id="CAJFCJ010000019">
    <property type="protein sequence ID" value="CAD5123636.1"/>
    <property type="molecule type" value="Genomic_DNA"/>
</dbReference>
<keyword evidence="3" id="KW-1185">Reference proteome</keyword>
<proteinExistence type="predicted"/>
<evidence type="ECO:0000313" key="3">
    <source>
        <dbReference type="Proteomes" id="UP000549394"/>
    </source>
</evidence>
<gene>
    <name evidence="2" type="ORF">DGYR_LOCUS11298</name>
</gene>
<dbReference type="AlphaFoldDB" id="A0A7I8W504"/>